<gene>
    <name evidence="1" type="ORF">GGD88_002559</name>
</gene>
<name>A0A7W6S0U9_9PROT</name>
<sequence length="107" mass="11387">MIGPADTCDPLLDGAGARPHRTAPTWGPWALNLPDTERAARCRALAMAVRLHAGPAGADAVEALRRAEADPETLPDAAAAFDRLPTLYLRRALASFAALHRPRRDAA</sequence>
<dbReference type="AlphaFoldDB" id="A0A7W6S0U9"/>
<dbReference type="Proteomes" id="UP000555728">
    <property type="component" value="Unassembled WGS sequence"/>
</dbReference>
<proteinExistence type="predicted"/>
<dbReference type="RefSeq" id="WP_184435985.1">
    <property type="nucleotide sequence ID" value="NZ_JACIGI010000022.1"/>
</dbReference>
<accession>A0A7W6S0U9</accession>
<organism evidence="1 2">
    <name type="scientific">Roseospira goensis</name>
    <dbReference type="NCBI Taxonomy" id="391922"/>
    <lineage>
        <taxon>Bacteria</taxon>
        <taxon>Pseudomonadati</taxon>
        <taxon>Pseudomonadota</taxon>
        <taxon>Alphaproteobacteria</taxon>
        <taxon>Rhodospirillales</taxon>
        <taxon>Rhodospirillaceae</taxon>
        <taxon>Roseospira</taxon>
    </lineage>
</organism>
<keyword evidence="2" id="KW-1185">Reference proteome</keyword>
<reference evidence="1 2" key="1">
    <citation type="submission" date="2020-08" db="EMBL/GenBank/DDBJ databases">
        <title>Genome sequencing of Purple Non-Sulfur Bacteria from various extreme environments.</title>
        <authorList>
            <person name="Mayer M."/>
        </authorList>
    </citation>
    <scope>NUCLEOTIDE SEQUENCE [LARGE SCALE GENOMIC DNA]</scope>
    <source>
        <strain evidence="1 2">JA135</strain>
    </source>
</reference>
<dbReference type="EMBL" id="JACIGI010000022">
    <property type="protein sequence ID" value="MBB4286818.1"/>
    <property type="molecule type" value="Genomic_DNA"/>
</dbReference>
<protein>
    <submittedName>
        <fullName evidence="1">Uncharacterized protein</fullName>
    </submittedName>
</protein>
<evidence type="ECO:0000313" key="1">
    <source>
        <dbReference type="EMBL" id="MBB4286818.1"/>
    </source>
</evidence>
<comment type="caution">
    <text evidence="1">The sequence shown here is derived from an EMBL/GenBank/DDBJ whole genome shotgun (WGS) entry which is preliminary data.</text>
</comment>
<evidence type="ECO:0000313" key="2">
    <source>
        <dbReference type="Proteomes" id="UP000555728"/>
    </source>
</evidence>